<evidence type="ECO:0000256" key="6">
    <source>
        <dbReference type="ARBA" id="ARBA00022989"/>
    </source>
</evidence>
<feature type="transmembrane region" description="Helical" evidence="10">
    <location>
        <begin position="233"/>
        <end position="251"/>
    </location>
</feature>
<evidence type="ECO:0000256" key="10">
    <source>
        <dbReference type="SAM" id="Phobius"/>
    </source>
</evidence>
<dbReference type="SUPFAM" id="SSF46626">
    <property type="entry name" value="Cytochrome c"/>
    <property type="match status" value="1"/>
</dbReference>
<evidence type="ECO:0000256" key="9">
    <source>
        <dbReference type="PIRSR" id="PIRSR602326-1"/>
    </source>
</evidence>
<evidence type="ECO:0000256" key="5">
    <source>
        <dbReference type="ARBA" id="ARBA00022723"/>
    </source>
</evidence>
<comment type="caution">
    <text evidence="13">The sequence shown here is derived from an EMBL/GenBank/DDBJ whole genome shotgun (WGS) entry which is preliminary data.</text>
</comment>
<dbReference type="Gene3D" id="1.20.5.100">
    <property type="entry name" value="Cytochrome c1, transmembrane anchor, C-terminal"/>
    <property type="match status" value="1"/>
</dbReference>
<evidence type="ECO:0000256" key="8">
    <source>
        <dbReference type="ARBA" id="ARBA00023136"/>
    </source>
</evidence>
<evidence type="ECO:0000259" key="12">
    <source>
        <dbReference type="PROSITE" id="PS51007"/>
    </source>
</evidence>
<keyword evidence="8 10" id="KW-0472">Membrane</keyword>
<keyword evidence="11" id="KW-0732">Signal</keyword>
<dbReference type="AlphaFoldDB" id="A0A5R9J890"/>
<evidence type="ECO:0000313" key="14">
    <source>
        <dbReference type="Proteomes" id="UP000305654"/>
    </source>
</evidence>
<evidence type="ECO:0000256" key="11">
    <source>
        <dbReference type="SAM" id="SignalP"/>
    </source>
</evidence>
<accession>A0A5R9J890</accession>
<reference evidence="13 14" key="1">
    <citation type="submission" date="2019-05" db="EMBL/GenBank/DDBJ databases">
        <authorList>
            <person name="Pankratov T."/>
            <person name="Grouzdev D."/>
        </authorList>
    </citation>
    <scope>NUCLEOTIDE SEQUENCE [LARGE SCALE GENOMIC DNA]</scope>
    <source>
        <strain evidence="13 14">KEBCLARHB70R</strain>
    </source>
</reference>
<feature type="binding site" description="covalent" evidence="9">
    <location>
        <position position="189"/>
    </location>
    <ligand>
        <name>heme c</name>
        <dbReference type="ChEBI" id="CHEBI:61717"/>
    </ligand>
</feature>
<comment type="cofactor">
    <cofactor evidence="9">
        <name>heme c</name>
        <dbReference type="ChEBI" id="CHEBI:61717"/>
    </cofactor>
    <text evidence="9">Binds 1 heme c group covalently per subunit.</text>
</comment>
<dbReference type="InterPro" id="IPR036909">
    <property type="entry name" value="Cyt_c-like_dom_sf"/>
</dbReference>
<feature type="binding site" description="covalent" evidence="9">
    <location>
        <position position="69"/>
    </location>
    <ligand>
        <name>heme c</name>
        <dbReference type="ChEBI" id="CHEBI:61717"/>
    </ligand>
</feature>
<evidence type="ECO:0000256" key="3">
    <source>
        <dbReference type="ARBA" id="ARBA00022617"/>
    </source>
</evidence>
<evidence type="ECO:0000256" key="2">
    <source>
        <dbReference type="ARBA" id="ARBA00016165"/>
    </source>
</evidence>
<dbReference type="GO" id="GO:0016020">
    <property type="term" value="C:membrane"/>
    <property type="evidence" value="ECO:0007669"/>
    <property type="project" value="UniProtKB-SubCell"/>
</dbReference>
<keyword evidence="4 10" id="KW-0812">Transmembrane</keyword>
<dbReference type="EMBL" id="VCDI01000001">
    <property type="protein sequence ID" value="TLU73834.1"/>
    <property type="molecule type" value="Genomic_DNA"/>
</dbReference>
<feature type="domain" description="Cytochrome c" evidence="12">
    <location>
        <begin position="53"/>
        <end position="205"/>
    </location>
</feature>
<protein>
    <recommendedName>
        <fullName evidence="2">Cytochrome c1</fullName>
    </recommendedName>
</protein>
<comment type="subcellular location">
    <subcellularLocation>
        <location evidence="1">Membrane</location>
    </subcellularLocation>
</comment>
<feature type="chain" id="PRO_5024284704" description="Cytochrome c1" evidence="11">
    <location>
        <begin position="29"/>
        <end position="261"/>
    </location>
</feature>
<keyword evidence="5 9" id="KW-0479">Metal-binding</keyword>
<dbReference type="Pfam" id="PF02167">
    <property type="entry name" value="Cytochrom_C1"/>
    <property type="match status" value="1"/>
</dbReference>
<keyword evidence="6 10" id="KW-1133">Transmembrane helix</keyword>
<dbReference type="InterPro" id="IPR009056">
    <property type="entry name" value="Cyt_c-like_dom"/>
</dbReference>
<dbReference type="OrthoDB" id="9808471at2"/>
<dbReference type="PRINTS" id="PR00603">
    <property type="entry name" value="CYTOCHROMEC1"/>
</dbReference>
<dbReference type="PROSITE" id="PS51007">
    <property type="entry name" value="CYTC"/>
    <property type="match status" value="1"/>
</dbReference>
<keyword evidence="7 9" id="KW-0408">Iron</keyword>
<sequence length="261" mass="27985">MRPPTHLACKSFLAAGVLAALLGGRAEAQQLQALPVPPQDWSFRGATGRFDYASVQRGFAVYSQVCASCHSLRQMTYGDLSSLGLDADQLHDIAASQPVPAGTDAAGNVVLRAATPGDHFRLPYANEAAARAANAGALPPDQSRLAGTIQGGPSFIQAYLTGFRDTPSSVTLGPGMHYNIYVPGNAIAMPDVLHDAHVRYTDGTRATTPQMAHDVSNFLAWVAQPHLEERHRLGIRVLVYLTLLLVLVAVLKRRVWASVRI</sequence>
<proteinExistence type="predicted"/>
<dbReference type="PANTHER" id="PTHR10266:SF3">
    <property type="entry name" value="CYTOCHROME C1, HEME PROTEIN, MITOCHONDRIAL"/>
    <property type="match status" value="1"/>
</dbReference>
<dbReference type="GO" id="GO:0046872">
    <property type="term" value="F:metal ion binding"/>
    <property type="evidence" value="ECO:0007669"/>
    <property type="project" value="UniProtKB-KW"/>
</dbReference>
<dbReference type="Gene3D" id="1.10.760.10">
    <property type="entry name" value="Cytochrome c-like domain"/>
    <property type="match status" value="1"/>
</dbReference>
<evidence type="ECO:0000256" key="4">
    <source>
        <dbReference type="ARBA" id="ARBA00022692"/>
    </source>
</evidence>
<organism evidence="13 14">
    <name type="scientific">Lichenicoccus roseus</name>
    <dbReference type="NCBI Taxonomy" id="2683649"/>
    <lineage>
        <taxon>Bacteria</taxon>
        <taxon>Pseudomonadati</taxon>
        <taxon>Pseudomonadota</taxon>
        <taxon>Alphaproteobacteria</taxon>
        <taxon>Acetobacterales</taxon>
        <taxon>Acetobacteraceae</taxon>
        <taxon>Lichenicoccus</taxon>
    </lineage>
</organism>
<dbReference type="GO" id="GO:0009055">
    <property type="term" value="F:electron transfer activity"/>
    <property type="evidence" value="ECO:0007669"/>
    <property type="project" value="InterPro"/>
</dbReference>
<dbReference type="RefSeq" id="WP_138324087.1">
    <property type="nucleotide sequence ID" value="NZ_VCDI01000001.1"/>
</dbReference>
<keyword evidence="3 9" id="KW-0349">Heme</keyword>
<feature type="binding site" description="covalent" evidence="9">
    <location>
        <position position="70"/>
    </location>
    <ligand>
        <name>heme c</name>
        <dbReference type="ChEBI" id="CHEBI:61717"/>
    </ligand>
</feature>
<evidence type="ECO:0000256" key="1">
    <source>
        <dbReference type="ARBA" id="ARBA00004370"/>
    </source>
</evidence>
<dbReference type="PANTHER" id="PTHR10266">
    <property type="entry name" value="CYTOCHROME C1"/>
    <property type="match status" value="1"/>
</dbReference>
<dbReference type="InterPro" id="IPR002326">
    <property type="entry name" value="Cyt_c1"/>
</dbReference>
<evidence type="ECO:0000313" key="13">
    <source>
        <dbReference type="EMBL" id="TLU73834.1"/>
    </source>
</evidence>
<gene>
    <name evidence="13" type="ORF">FE263_00935</name>
</gene>
<name>A0A5R9J890_9PROT</name>
<dbReference type="Proteomes" id="UP000305654">
    <property type="component" value="Unassembled WGS sequence"/>
</dbReference>
<feature type="binding site" description="covalent" evidence="9">
    <location>
        <position position="66"/>
    </location>
    <ligand>
        <name>heme c</name>
        <dbReference type="ChEBI" id="CHEBI:61717"/>
    </ligand>
</feature>
<dbReference type="GO" id="GO:0020037">
    <property type="term" value="F:heme binding"/>
    <property type="evidence" value="ECO:0007669"/>
    <property type="project" value="InterPro"/>
</dbReference>
<keyword evidence="14" id="KW-1185">Reference proteome</keyword>
<feature type="signal peptide" evidence="11">
    <location>
        <begin position="1"/>
        <end position="28"/>
    </location>
</feature>
<evidence type="ECO:0000256" key="7">
    <source>
        <dbReference type="ARBA" id="ARBA00023004"/>
    </source>
</evidence>